<gene>
    <name evidence="3" type="ORF">SR41_09550</name>
</gene>
<dbReference type="InterPro" id="IPR007712">
    <property type="entry name" value="RelE/ParE_toxin"/>
</dbReference>
<dbReference type="InterPro" id="IPR051803">
    <property type="entry name" value="TA_system_RelE-like_toxin"/>
</dbReference>
<sequence>MARVVWSRQALADLNAITAYIQQFDPGAALRTRTRLSDLGDSLIFFPHRGRLKEDGRRQLTTAPPHIITYAVEGEDVTILSVHHGARNID</sequence>
<organism evidence="3 4">
    <name type="scientific">Sphingomonas melonis</name>
    <dbReference type="NCBI Taxonomy" id="152682"/>
    <lineage>
        <taxon>Bacteria</taxon>
        <taxon>Pseudomonadati</taxon>
        <taxon>Pseudomonadota</taxon>
        <taxon>Alphaproteobacteria</taxon>
        <taxon>Sphingomonadales</taxon>
        <taxon>Sphingomonadaceae</taxon>
        <taxon>Sphingomonas</taxon>
    </lineage>
</organism>
<name>A0A0D1M7E1_9SPHN</name>
<comment type="similarity">
    <text evidence="1">Belongs to the RelE toxin family.</text>
</comment>
<protein>
    <recommendedName>
        <fullName evidence="5">Plasmid stabilization protein</fullName>
    </recommendedName>
</protein>
<reference evidence="3 4" key="1">
    <citation type="submission" date="2015-01" db="EMBL/GenBank/DDBJ databases">
        <title>Genome of Sphingomonas taxi strain 30a.</title>
        <authorList>
            <person name="Eevers N."/>
            <person name="Van Hamme J."/>
            <person name="Bottos E."/>
            <person name="Weyens N."/>
            <person name="Vangronsveld J."/>
        </authorList>
    </citation>
    <scope>NUCLEOTIDE SEQUENCE [LARGE SCALE GENOMIC DNA]</scope>
    <source>
        <strain evidence="3 4">30a</strain>
    </source>
</reference>
<evidence type="ECO:0000256" key="1">
    <source>
        <dbReference type="ARBA" id="ARBA00006226"/>
    </source>
</evidence>
<evidence type="ECO:0008006" key="5">
    <source>
        <dbReference type="Google" id="ProtNLM"/>
    </source>
</evidence>
<dbReference type="EMBL" id="JXTP01000036">
    <property type="protein sequence ID" value="KIU28050.1"/>
    <property type="molecule type" value="Genomic_DNA"/>
</dbReference>
<dbReference type="InterPro" id="IPR035093">
    <property type="entry name" value="RelE/ParE_toxin_dom_sf"/>
</dbReference>
<dbReference type="AlphaFoldDB" id="A0A0D1M7E1"/>
<evidence type="ECO:0000313" key="4">
    <source>
        <dbReference type="Proteomes" id="UP000033203"/>
    </source>
</evidence>
<comment type="caution">
    <text evidence="3">The sequence shown here is derived from an EMBL/GenBank/DDBJ whole genome shotgun (WGS) entry which is preliminary data.</text>
</comment>
<dbReference type="Gene3D" id="3.30.2310.20">
    <property type="entry name" value="RelE-like"/>
    <property type="match status" value="1"/>
</dbReference>
<dbReference type="PATRIC" id="fig|1549858.7.peg.2555"/>
<keyword evidence="2" id="KW-1277">Toxin-antitoxin system</keyword>
<accession>A0A0D1M7E1</accession>
<dbReference type="PANTHER" id="PTHR33755:SF6">
    <property type="entry name" value="PLASMID STABILIZATION SYSTEM PROTEIN"/>
    <property type="match status" value="1"/>
</dbReference>
<evidence type="ECO:0000313" key="3">
    <source>
        <dbReference type="EMBL" id="KIU28050.1"/>
    </source>
</evidence>
<proteinExistence type="inferred from homology"/>
<dbReference type="Proteomes" id="UP000033203">
    <property type="component" value="Unassembled WGS sequence"/>
</dbReference>
<evidence type="ECO:0000256" key="2">
    <source>
        <dbReference type="ARBA" id="ARBA00022649"/>
    </source>
</evidence>
<dbReference type="PANTHER" id="PTHR33755">
    <property type="entry name" value="TOXIN PARE1-RELATED"/>
    <property type="match status" value="1"/>
</dbReference>
<dbReference type="Pfam" id="PF05016">
    <property type="entry name" value="ParE_toxin"/>
    <property type="match status" value="1"/>
</dbReference>